<feature type="region of interest" description="Disordered" evidence="1">
    <location>
        <begin position="15"/>
        <end position="47"/>
    </location>
</feature>
<evidence type="ECO:0000256" key="1">
    <source>
        <dbReference type="SAM" id="MobiDB-lite"/>
    </source>
</evidence>
<dbReference type="Proteomes" id="UP000010809">
    <property type="component" value="Chromosome"/>
</dbReference>
<feature type="compositionally biased region" description="Polar residues" evidence="1">
    <location>
        <begin position="19"/>
        <end position="28"/>
    </location>
</feature>
<proteinExistence type="predicted"/>
<sequence length="47" mass="5254">MQRATATVEVAFPARAGMNRQTNRNSPAISRVLRPRGDEPKNATTEW</sequence>
<evidence type="ECO:0000313" key="2">
    <source>
        <dbReference type="EMBL" id="AGA34474.1"/>
    </source>
</evidence>
<dbReference type="KEGG" id="tni:TVNIR_2836"/>
<dbReference type="HOGENOM" id="CLU_3174295_0_0_6"/>
<accession>L0DY05</accession>
<dbReference type="PATRIC" id="fig|1255043.3.peg.2861"/>
<organism evidence="2 3">
    <name type="scientific">Thioalkalivibrio nitratireducens (strain DSM 14787 / UNIQEM 213 / ALEN2)</name>
    <dbReference type="NCBI Taxonomy" id="1255043"/>
    <lineage>
        <taxon>Bacteria</taxon>
        <taxon>Pseudomonadati</taxon>
        <taxon>Pseudomonadota</taxon>
        <taxon>Gammaproteobacteria</taxon>
        <taxon>Chromatiales</taxon>
        <taxon>Ectothiorhodospiraceae</taxon>
        <taxon>Thioalkalivibrio</taxon>
    </lineage>
</organism>
<reference evidence="2" key="1">
    <citation type="submission" date="2015-12" db="EMBL/GenBank/DDBJ databases">
        <authorList>
            <person name="Tikhonova T.V."/>
            <person name="Pavlov A.R."/>
            <person name="Beletsky A.V."/>
            <person name="Mardanov A.V."/>
            <person name="Sorokin D.Y."/>
            <person name="Ravin N.V."/>
            <person name="Popov V.O."/>
        </authorList>
    </citation>
    <scope>NUCLEOTIDE SEQUENCE</scope>
    <source>
        <strain evidence="2">DSM 14787</strain>
    </source>
</reference>
<protein>
    <submittedName>
        <fullName evidence="2">Uncharacterized protein</fullName>
    </submittedName>
</protein>
<gene>
    <name evidence="2" type="ordered locus">TVNIR_2836</name>
</gene>
<evidence type="ECO:0000313" key="3">
    <source>
        <dbReference type="Proteomes" id="UP000010809"/>
    </source>
</evidence>
<name>L0DY05_THIND</name>
<dbReference type="AlphaFoldDB" id="L0DY05"/>
<keyword evidence="3" id="KW-1185">Reference proteome</keyword>
<dbReference type="EMBL" id="CP003989">
    <property type="protein sequence ID" value="AGA34474.1"/>
    <property type="molecule type" value="Genomic_DNA"/>
</dbReference>